<name>A0A168LLY3_ABSGL</name>
<accession>A0A168LLY3</accession>
<sequence>MAPHIDTLPPVPLQNFKDVVFTWEQVYHYVSTNQIKKIHRHPTTQVVYNKWIKETLDTYGTIEHYLLSTKLKPFTTSNPPTVIVLPNDFPYSVEKGIQHVLIWSQEPLAPTFVDTVLGEQYDPGVWEWVYWVNPPEIQSVKKLPHVHVFLRKRPV</sequence>
<dbReference type="GO" id="GO:0006044">
    <property type="term" value="P:N-acetylglucosamine metabolic process"/>
    <property type="evidence" value="ECO:0007669"/>
    <property type="project" value="TreeGrafter"/>
</dbReference>
<dbReference type="PANTHER" id="PTHR35020">
    <property type="entry name" value="N-ACETYLGLUCOSAMINE-INDUCED PROTEIN 1"/>
    <property type="match status" value="1"/>
</dbReference>
<proteinExistence type="predicted"/>
<evidence type="ECO:0000313" key="1">
    <source>
        <dbReference type="EMBL" id="SAL97069.1"/>
    </source>
</evidence>
<dbReference type="Proteomes" id="UP000078561">
    <property type="component" value="Unassembled WGS sequence"/>
</dbReference>
<dbReference type="InterPro" id="IPR022036">
    <property type="entry name" value="DUF3605"/>
</dbReference>
<dbReference type="AlphaFoldDB" id="A0A168LLY3"/>
<organism evidence="1">
    <name type="scientific">Absidia glauca</name>
    <name type="common">Pin mould</name>
    <dbReference type="NCBI Taxonomy" id="4829"/>
    <lineage>
        <taxon>Eukaryota</taxon>
        <taxon>Fungi</taxon>
        <taxon>Fungi incertae sedis</taxon>
        <taxon>Mucoromycota</taxon>
        <taxon>Mucoromycotina</taxon>
        <taxon>Mucoromycetes</taxon>
        <taxon>Mucorales</taxon>
        <taxon>Cunninghamellaceae</taxon>
        <taxon>Absidia</taxon>
    </lineage>
</organism>
<dbReference type="Pfam" id="PF12239">
    <property type="entry name" value="DUF3605"/>
    <property type="match status" value="1"/>
</dbReference>
<evidence type="ECO:0000313" key="2">
    <source>
        <dbReference type="Proteomes" id="UP000078561"/>
    </source>
</evidence>
<dbReference type="EMBL" id="LT551507">
    <property type="protein sequence ID" value="SAL97069.1"/>
    <property type="molecule type" value="Genomic_DNA"/>
</dbReference>
<protein>
    <submittedName>
        <fullName evidence="1">Uncharacterized protein</fullName>
    </submittedName>
</protein>
<dbReference type="GO" id="GO:0005737">
    <property type="term" value="C:cytoplasm"/>
    <property type="evidence" value="ECO:0007669"/>
    <property type="project" value="TreeGrafter"/>
</dbReference>
<dbReference type="PANTHER" id="PTHR35020:SF2">
    <property type="entry name" value="N-ACETYLGLUCOSAMINE-INDUCED PROTEIN 1"/>
    <property type="match status" value="1"/>
</dbReference>
<dbReference type="OrthoDB" id="498286at2759"/>
<keyword evidence="2" id="KW-1185">Reference proteome</keyword>
<reference evidence="1" key="1">
    <citation type="submission" date="2016-04" db="EMBL/GenBank/DDBJ databases">
        <authorList>
            <person name="Evans L.H."/>
            <person name="Alamgir A."/>
            <person name="Owens N."/>
            <person name="Weber N.D."/>
            <person name="Virtaneva K."/>
            <person name="Barbian K."/>
            <person name="Babar A."/>
            <person name="Rosenke K."/>
        </authorList>
    </citation>
    <scope>NUCLEOTIDE SEQUENCE [LARGE SCALE GENOMIC DNA]</scope>
    <source>
        <strain evidence="1">CBS 101.48</strain>
    </source>
</reference>
<dbReference type="InParanoid" id="A0A168LLY3"/>
<dbReference type="OMA" id="HILLWSQ"/>
<dbReference type="STRING" id="4829.A0A168LLY3"/>
<gene>
    <name evidence="1" type="primary">ABSGL_02527.1 scaffold 3452</name>
</gene>